<name>A0ABY0IDV5_9BACT</name>
<dbReference type="SMART" id="SM00028">
    <property type="entry name" value="TPR"/>
    <property type="match status" value="1"/>
</dbReference>
<dbReference type="PROSITE" id="PS50005">
    <property type="entry name" value="TPR"/>
    <property type="match status" value="1"/>
</dbReference>
<feature type="repeat" description="TPR" evidence="2">
    <location>
        <begin position="178"/>
        <end position="211"/>
    </location>
</feature>
<evidence type="ECO:0000256" key="1">
    <source>
        <dbReference type="PROSITE-ProRule" id="PRU00169"/>
    </source>
</evidence>
<sequence length="447" mass="51784">MSNEDSRKQTFFKDLEVLVVESLGNARVAYENAFKSLGIERKNVRFAKTFHDALKELDSFEPNLVFSYEVLDQGRYNDVLKKHLKLQPNRINNSFILLTQNDSIDAISKIAQQQVDLVLPIPFTVDSIKALMDKLYEMKSSPSDYRKLINAAYEQVGKDHAKVFEIVEKARELSKGPYETYYLEGLCHFKDKNFEESLKALEKSYTINPKDFNTLKLFFKTYKHQKNYYMALQYSLKLHADYPISPDMLKDLSMVAVAAGKHELILNYYDAYKKVNEPSDEIKDAISAAIVIYARCELEKIEFDKSSIQDLQKNKKYLKALKLIEEASIICATKPAILEKMIIILTQTPDNKTTKFVQVKQKEKFPKYENAPLMDALVADKDSTASQSLKMAIDTLNSGFKSEELFEIIIKRSVDMNRKEESIQEWYEQAIKIYPHMKSRLNKFYNA</sequence>
<dbReference type="Proteomes" id="UP000443582">
    <property type="component" value="Unassembled WGS sequence"/>
</dbReference>
<keyword evidence="2" id="KW-0802">TPR repeat</keyword>
<dbReference type="RefSeq" id="WP_115363663.1">
    <property type="nucleotide sequence ID" value="NZ_QDKL01000003.1"/>
</dbReference>
<keyword evidence="5" id="KW-1185">Reference proteome</keyword>
<dbReference type="InterPro" id="IPR011990">
    <property type="entry name" value="TPR-like_helical_dom_sf"/>
</dbReference>
<comment type="caution">
    <text evidence="4">The sequence shown here is derived from an EMBL/GenBank/DDBJ whole genome shotgun (WGS) entry which is preliminary data.</text>
</comment>
<dbReference type="Gene3D" id="3.40.50.2300">
    <property type="match status" value="1"/>
</dbReference>
<proteinExistence type="predicted"/>
<dbReference type="EMBL" id="QDKL01000003">
    <property type="protein sequence ID" value="RZF21143.1"/>
    <property type="molecule type" value="Genomic_DNA"/>
</dbReference>
<gene>
    <name evidence="4" type="ORF">DAY19_14285</name>
</gene>
<organism evidence="4 5">
    <name type="scientific">Halobacteriovorax vibrionivorans</name>
    <dbReference type="NCBI Taxonomy" id="2152716"/>
    <lineage>
        <taxon>Bacteria</taxon>
        <taxon>Pseudomonadati</taxon>
        <taxon>Bdellovibrionota</taxon>
        <taxon>Bacteriovoracia</taxon>
        <taxon>Bacteriovoracales</taxon>
        <taxon>Halobacteriovoraceae</taxon>
        <taxon>Halobacteriovorax</taxon>
    </lineage>
</organism>
<accession>A0ABY0IDV5</accession>
<evidence type="ECO:0000259" key="3">
    <source>
        <dbReference type="PROSITE" id="PS50110"/>
    </source>
</evidence>
<feature type="domain" description="Response regulatory" evidence="3">
    <location>
        <begin position="16"/>
        <end position="136"/>
    </location>
</feature>
<dbReference type="SUPFAM" id="SSF52172">
    <property type="entry name" value="CheY-like"/>
    <property type="match status" value="1"/>
</dbReference>
<dbReference type="PROSITE" id="PS50110">
    <property type="entry name" value="RESPONSE_REGULATORY"/>
    <property type="match status" value="1"/>
</dbReference>
<protein>
    <submittedName>
        <fullName evidence="4">Tetratricopeptide repeat protein</fullName>
    </submittedName>
</protein>
<comment type="caution">
    <text evidence="1">Lacks conserved residue(s) required for the propagation of feature annotation.</text>
</comment>
<evidence type="ECO:0000313" key="4">
    <source>
        <dbReference type="EMBL" id="RZF21143.1"/>
    </source>
</evidence>
<dbReference type="InterPro" id="IPR019734">
    <property type="entry name" value="TPR_rpt"/>
</dbReference>
<evidence type="ECO:0000313" key="5">
    <source>
        <dbReference type="Proteomes" id="UP000443582"/>
    </source>
</evidence>
<dbReference type="InterPro" id="IPR011006">
    <property type="entry name" value="CheY-like_superfamily"/>
</dbReference>
<dbReference type="Gene3D" id="1.25.40.10">
    <property type="entry name" value="Tetratricopeptide repeat domain"/>
    <property type="match status" value="1"/>
</dbReference>
<dbReference type="SUPFAM" id="SSF48452">
    <property type="entry name" value="TPR-like"/>
    <property type="match status" value="1"/>
</dbReference>
<reference evidence="5" key="1">
    <citation type="journal article" date="2019" name="Int. J. Syst. Evol. Microbiol.">
        <title>Halobacteriovorax valvorus sp. nov., a novel prokaryotic predator isolated from coastal seawater of China.</title>
        <authorList>
            <person name="Chen M.-X."/>
        </authorList>
    </citation>
    <scope>NUCLEOTIDE SEQUENCE [LARGE SCALE GENOMIC DNA]</scope>
    <source>
        <strain evidence="5">BL9</strain>
    </source>
</reference>
<evidence type="ECO:0000256" key="2">
    <source>
        <dbReference type="PROSITE-ProRule" id="PRU00339"/>
    </source>
</evidence>
<dbReference type="InterPro" id="IPR001789">
    <property type="entry name" value="Sig_transdc_resp-reg_receiver"/>
</dbReference>